<dbReference type="Gene3D" id="3.30.70.260">
    <property type="match status" value="1"/>
</dbReference>
<dbReference type="CDD" id="cd04584">
    <property type="entry name" value="CBS_pair_AcuB_like"/>
    <property type="match status" value="1"/>
</dbReference>
<dbReference type="AlphaFoldDB" id="A0A974RZJ8"/>
<dbReference type="RefSeq" id="WP_040375951.1">
    <property type="nucleotide sequence ID" value="NZ_CP068053.1"/>
</dbReference>
<evidence type="ECO:0000313" key="6">
    <source>
        <dbReference type="Proteomes" id="UP000595254"/>
    </source>
</evidence>
<keyword evidence="6" id="KW-1185">Reference proteome</keyword>
<dbReference type="KEGG" id="ppsr:I6J18_18215"/>
<dbReference type="InterPro" id="IPR046342">
    <property type="entry name" value="CBS_dom_sf"/>
</dbReference>
<dbReference type="PANTHER" id="PTHR43080:SF2">
    <property type="entry name" value="CBS DOMAIN-CONTAINING PROTEIN"/>
    <property type="match status" value="1"/>
</dbReference>
<dbReference type="Pfam" id="PF00571">
    <property type="entry name" value="CBS"/>
    <property type="match status" value="2"/>
</dbReference>
<evidence type="ECO:0000256" key="1">
    <source>
        <dbReference type="ARBA" id="ARBA00023122"/>
    </source>
</evidence>
<dbReference type="Pfam" id="PF01842">
    <property type="entry name" value="ACT"/>
    <property type="match status" value="1"/>
</dbReference>
<dbReference type="Gene3D" id="3.10.580.10">
    <property type="entry name" value="CBS-domain"/>
    <property type="match status" value="1"/>
</dbReference>
<dbReference type="InterPro" id="IPR045865">
    <property type="entry name" value="ACT-like_dom_sf"/>
</dbReference>
<dbReference type="PROSITE" id="PS51671">
    <property type="entry name" value="ACT"/>
    <property type="match status" value="1"/>
</dbReference>
<evidence type="ECO:0000259" key="4">
    <source>
        <dbReference type="PROSITE" id="PS51671"/>
    </source>
</evidence>
<evidence type="ECO:0000256" key="2">
    <source>
        <dbReference type="PROSITE-ProRule" id="PRU00703"/>
    </source>
</evidence>
<dbReference type="Proteomes" id="UP000595254">
    <property type="component" value="Chromosome"/>
</dbReference>
<organism evidence="5 6">
    <name type="scientific">Peribacillus psychrosaccharolyticus</name>
    <name type="common">Bacillus psychrosaccharolyticus</name>
    <dbReference type="NCBI Taxonomy" id="1407"/>
    <lineage>
        <taxon>Bacteria</taxon>
        <taxon>Bacillati</taxon>
        <taxon>Bacillota</taxon>
        <taxon>Bacilli</taxon>
        <taxon>Bacillales</taxon>
        <taxon>Bacillaceae</taxon>
        <taxon>Peribacillus</taxon>
    </lineage>
</organism>
<dbReference type="SUPFAM" id="SSF54631">
    <property type="entry name" value="CBS-domain pair"/>
    <property type="match status" value="1"/>
</dbReference>
<feature type="domain" description="CBS" evidence="3">
    <location>
        <begin position="78"/>
        <end position="136"/>
    </location>
</feature>
<dbReference type="PANTHER" id="PTHR43080">
    <property type="entry name" value="CBS DOMAIN-CONTAINING PROTEIN CBSX3, MITOCHONDRIAL"/>
    <property type="match status" value="1"/>
</dbReference>
<feature type="domain" description="ACT" evidence="4">
    <location>
        <begin position="139"/>
        <end position="215"/>
    </location>
</feature>
<dbReference type="CDD" id="cd04883">
    <property type="entry name" value="ACT_AcuB"/>
    <property type="match status" value="1"/>
</dbReference>
<evidence type="ECO:0000313" key="5">
    <source>
        <dbReference type="EMBL" id="QQS99513.1"/>
    </source>
</evidence>
<dbReference type="InterPro" id="IPR000644">
    <property type="entry name" value="CBS_dom"/>
</dbReference>
<sequence length="215" mass="24425">MIVEKIMKKEIISLTETDTIQTALLLIQEKRIRHIPIVNHENHLVGLISDRDIRDASPSIFRTEDFKEDMQKPLHTIMKTNIITGHPLDFVEEIGAVFCENNISCLPIIHEKKLVGIITGTDLLQSYVELTGVNKPGSQIEVQVPDQPGVLHNISCIFKKRNTNIHSVLVYPAKETEYEKVLVLRIQTMNPFLVVDDLKKEGYKVIWPSLPGISL</sequence>
<dbReference type="EMBL" id="CP068053">
    <property type="protein sequence ID" value="QQS99513.1"/>
    <property type="molecule type" value="Genomic_DNA"/>
</dbReference>
<gene>
    <name evidence="5" type="ORF">I6J18_18215</name>
</gene>
<evidence type="ECO:0000259" key="3">
    <source>
        <dbReference type="PROSITE" id="PS51371"/>
    </source>
</evidence>
<protein>
    <submittedName>
        <fullName evidence="5">Acetoin utilization AcuB family protein</fullName>
    </submittedName>
</protein>
<feature type="domain" description="CBS" evidence="3">
    <location>
        <begin position="7"/>
        <end position="64"/>
    </location>
</feature>
<accession>A0A974RZJ8</accession>
<reference evidence="5 6" key="1">
    <citation type="submission" date="2021-01" db="EMBL/GenBank/DDBJ databases">
        <title>FDA dAtabase for Regulatory Grade micrObial Sequences (FDA-ARGOS): Supporting development and validation of Infectious Disease Dx tests.</title>
        <authorList>
            <person name="Nelson B."/>
            <person name="Plummer A."/>
            <person name="Tallon L."/>
            <person name="Sadzewicz L."/>
            <person name="Zhao X."/>
            <person name="Boylan J."/>
            <person name="Ott S."/>
            <person name="Bowen H."/>
            <person name="Vavikolanu K."/>
            <person name="Mehta A."/>
            <person name="Aluvathingal J."/>
            <person name="Nadendla S."/>
            <person name="Myers T."/>
            <person name="Yan Y."/>
            <person name="Sichtig H."/>
        </authorList>
    </citation>
    <scope>NUCLEOTIDE SEQUENCE [LARGE SCALE GENOMIC DNA]</scope>
    <source>
        <strain evidence="5 6">FDAARGOS_1161</strain>
    </source>
</reference>
<name>A0A974RZJ8_PERPY</name>
<proteinExistence type="predicted"/>
<keyword evidence="1 2" id="KW-0129">CBS domain</keyword>
<dbReference type="SMART" id="SM00116">
    <property type="entry name" value="CBS"/>
    <property type="match status" value="2"/>
</dbReference>
<dbReference type="InterPro" id="IPR051257">
    <property type="entry name" value="Diverse_CBS-Domain"/>
</dbReference>
<dbReference type="PROSITE" id="PS51371">
    <property type="entry name" value="CBS"/>
    <property type="match status" value="2"/>
</dbReference>
<dbReference type="SUPFAM" id="SSF55021">
    <property type="entry name" value="ACT-like"/>
    <property type="match status" value="1"/>
</dbReference>
<dbReference type="InterPro" id="IPR002912">
    <property type="entry name" value="ACT_dom"/>
</dbReference>